<dbReference type="OrthoDB" id="9808747at2"/>
<accession>B5Y7Q6</accession>
<evidence type="ECO:0000256" key="1">
    <source>
        <dbReference type="ARBA" id="ARBA00001946"/>
    </source>
</evidence>
<dbReference type="GO" id="GO:0051575">
    <property type="term" value="F:5'-deoxyribose-5-phosphate lyase activity"/>
    <property type="evidence" value="ECO:0007669"/>
    <property type="project" value="RHEA"/>
</dbReference>
<keyword evidence="9 25" id="KW-0548">Nucleotidyltransferase</keyword>
<evidence type="ECO:0000259" key="22">
    <source>
        <dbReference type="SMART" id="SM00278"/>
    </source>
</evidence>
<dbReference type="InterPro" id="IPR016195">
    <property type="entry name" value="Pol/histidinol_Pase-like"/>
</dbReference>
<evidence type="ECO:0000256" key="4">
    <source>
        <dbReference type="ARBA" id="ARBA00012720"/>
    </source>
</evidence>
<evidence type="ECO:0000256" key="8">
    <source>
        <dbReference type="ARBA" id="ARBA00022679"/>
    </source>
</evidence>
<dbReference type="Gene3D" id="1.10.150.20">
    <property type="entry name" value="5' to 3' exonuclease, C-terminal subdomain"/>
    <property type="match status" value="1"/>
</dbReference>
<evidence type="ECO:0000259" key="23">
    <source>
        <dbReference type="SMART" id="SM00481"/>
    </source>
</evidence>
<dbReference type="Gene3D" id="3.20.20.140">
    <property type="entry name" value="Metal-dependent hydrolases"/>
    <property type="match status" value="1"/>
</dbReference>
<dbReference type="GO" id="GO:0008270">
    <property type="term" value="F:zinc ion binding"/>
    <property type="evidence" value="ECO:0007669"/>
    <property type="project" value="TreeGrafter"/>
</dbReference>
<evidence type="ECO:0000256" key="21">
    <source>
        <dbReference type="ARBA" id="ARBA00049244"/>
    </source>
</evidence>
<evidence type="ECO:0000313" key="26">
    <source>
        <dbReference type="Proteomes" id="UP000001732"/>
    </source>
</evidence>
<keyword evidence="14" id="KW-0915">Sodium</keyword>
<feature type="domain" description="DNA-directed DNA polymerase X" evidence="24">
    <location>
        <begin position="1"/>
        <end position="314"/>
    </location>
</feature>
<comment type="catalytic activity">
    <reaction evidence="21">
        <text>DNA(n) + a 2'-deoxyribonucleoside 5'-triphosphate = DNA(n+1) + diphosphate</text>
        <dbReference type="Rhea" id="RHEA:22508"/>
        <dbReference type="Rhea" id="RHEA-COMP:17339"/>
        <dbReference type="Rhea" id="RHEA-COMP:17340"/>
        <dbReference type="ChEBI" id="CHEBI:33019"/>
        <dbReference type="ChEBI" id="CHEBI:61560"/>
        <dbReference type="ChEBI" id="CHEBI:173112"/>
        <dbReference type="EC" id="2.7.7.7"/>
    </reaction>
</comment>
<dbReference type="SMART" id="SM00278">
    <property type="entry name" value="HhH1"/>
    <property type="match status" value="3"/>
</dbReference>
<feature type="domain" description="Helix-hairpin-helix DNA-binding motif class 1" evidence="22">
    <location>
        <begin position="91"/>
        <end position="110"/>
    </location>
</feature>
<gene>
    <name evidence="25" type="primary">polB</name>
    <name evidence="25" type="ordered locus">COPRO5265_0438</name>
</gene>
<dbReference type="InterPro" id="IPR003583">
    <property type="entry name" value="Hlx-hairpin-Hlx_DNA-bd_motif"/>
</dbReference>
<dbReference type="SMART" id="SM00481">
    <property type="entry name" value="POLIIIAc"/>
    <property type="match status" value="1"/>
</dbReference>
<dbReference type="Gene3D" id="1.10.150.110">
    <property type="entry name" value="DNA polymerase beta, N-terminal domain-like"/>
    <property type="match status" value="1"/>
</dbReference>
<keyword evidence="10" id="KW-0235">DNA replication</keyword>
<dbReference type="InterPro" id="IPR003141">
    <property type="entry name" value="Pol/His_phosphatase_N"/>
</dbReference>
<evidence type="ECO:0000256" key="20">
    <source>
        <dbReference type="ARBA" id="ARBA00045548"/>
    </source>
</evidence>
<protein>
    <recommendedName>
        <fullName evidence="5">DNA polymerase beta</fullName>
        <ecNumber evidence="3">2.7.7.7</ecNumber>
        <ecNumber evidence="4">4.2.99.18</ecNumber>
    </recommendedName>
    <alternativeName>
        <fullName evidence="16">5'-deoxyribose-phosphate lyase</fullName>
    </alternativeName>
    <alternativeName>
        <fullName evidence="17">AP lyase</fullName>
    </alternativeName>
</protein>
<dbReference type="Pfam" id="PF14716">
    <property type="entry name" value="HHH_8"/>
    <property type="match status" value="1"/>
</dbReference>
<dbReference type="InterPro" id="IPR043519">
    <property type="entry name" value="NT_sf"/>
</dbReference>
<evidence type="ECO:0000256" key="6">
    <source>
        <dbReference type="ARBA" id="ARBA00022481"/>
    </source>
</evidence>
<feature type="domain" description="Helix-hairpin-helix DNA-binding motif class 1" evidence="22">
    <location>
        <begin position="126"/>
        <end position="145"/>
    </location>
</feature>
<dbReference type="KEGG" id="cpo:COPRO5265_0438"/>
<evidence type="ECO:0000256" key="14">
    <source>
        <dbReference type="ARBA" id="ARBA00023053"/>
    </source>
</evidence>
<comment type="cofactor">
    <cofactor evidence="1">
        <name>Mg(2+)</name>
        <dbReference type="ChEBI" id="CHEBI:18420"/>
    </cofactor>
</comment>
<dbReference type="AlphaFoldDB" id="B5Y7Q6"/>
<dbReference type="InterPro" id="IPR027421">
    <property type="entry name" value="DNA_pol_lamdba_lyase_dom_sf"/>
</dbReference>
<reference evidence="26" key="1">
    <citation type="submission" date="2008-08" db="EMBL/GenBank/DDBJ databases">
        <title>The complete genome sequence of Coprothermobacter proteolyticus strain ATCC 5245 / DSM 5265 / BT.</title>
        <authorList>
            <person name="Dodson R.J."/>
            <person name="Durkin A.S."/>
            <person name="Wu M."/>
            <person name="Eisen J."/>
            <person name="Sutton G."/>
        </authorList>
    </citation>
    <scope>NUCLEOTIDE SEQUENCE [LARGE SCALE GENOMIC DNA]</scope>
    <source>
        <strain evidence="26">ATCC 35245 / DSM 5265 / OCM 4 / BT</strain>
    </source>
</reference>
<dbReference type="Pfam" id="PF14520">
    <property type="entry name" value="HHH_5"/>
    <property type="match status" value="1"/>
</dbReference>
<keyword evidence="26" id="KW-1185">Reference proteome</keyword>
<evidence type="ECO:0000313" key="25">
    <source>
        <dbReference type="EMBL" id="ACI17061.1"/>
    </source>
</evidence>
<comment type="catalytic activity">
    <reaction evidence="19">
        <text>a 5'-end 2'-deoxyribose-2'-deoxyribonucleotide-DNA = (2E,4S)-4-hydroxypenten-2-al-5-phosphate + a 5'-end 5'-phospho-2'-deoxyribonucleoside-DNA + H(+)</text>
        <dbReference type="Rhea" id="RHEA:76255"/>
        <dbReference type="Rhea" id="RHEA-COMP:13180"/>
        <dbReference type="Rhea" id="RHEA-COMP:18657"/>
        <dbReference type="ChEBI" id="CHEBI:15378"/>
        <dbReference type="ChEBI" id="CHEBI:136412"/>
        <dbReference type="ChEBI" id="CHEBI:195194"/>
        <dbReference type="ChEBI" id="CHEBI:195195"/>
    </reaction>
</comment>
<evidence type="ECO:0000256" key="2">
    <source>
        <dbReference type="ARBA" id="ARBA00004496"/>
    </source>
</evidence>
<dbReference type="EC" id="4.2.99.18" evidence="4"/>
<dbReference type="EC" id="2.7.7.7" evidence="3"/>
<dbReference type="STRING" id="309798.COPRO5265_0438"/>
<dbReference type="InterPro" id="IPR002054">
    <property type="entry name" value="DNA-dir_DNA_pol_X"/>
</dbReference>
<dbReference type="InterPro" id="IPR029398">
    <property type="entry name" value="PolB_thumb"/>
</dbReference>
<evidence type="ECO:0000256" key="3">
    <source>
        <dbReference type="ARBA" id="ARBA00012417"/>
    </source>
</evidence>
<dbReference type="NCBIfam" id="NF006375">
    <property type="entry name" value="PRK08609.1"/>
    <property type="match status" value="1"/>
</dbReference>
<dbReference type="SUPFAM" id="SSF81301">
    <property type="entry name" value="Nucleotidyltransferase"/>
    <property type="match status" value="1"/>
</dbReference>
<dbReference type="SMART" id="SM00483">
    <property type="entry name" value="POLXc"/>
    <property type="match status" value="1"/>
</dbReference>
<evidence type="ECO:0000256" key="7">
    <source>
        <dbReference type="ARBA" id="ARBA00022634"/>
    </source>
</evidence>
<evidence type="ECO:0000256" key="19">
    <source>
        <dbReference type="ARBA" id="ARBA00044678"/>
    </source>
</evidence>
<dbReference type="PANTHER" id="PTHR36928">
    <property type="entry name" value="PHOSPHATASE YCDX-RELATED"/>
    <property type="match status" value="1"/>
</dbReference>
<dbReference type="InterPro" id="IPR010996">
    <property type="entry name" value="HHH_MUS81"/>
</dbReference>
<dbReference type="PRINTS" id="PR00870">
    <property type="entry name" value="DNAPOLXBETA"/>
</dbReference>
<dbReference type="Pfam" id="PF02811">
    <property type="entry name" value="PHP"/>
    <property type="match status" value="1"/>
</dbReference>
<evidence type="ECO:0000259" key="24">
    <source>
        <dbReference type="SMART" id="SM00483"/>
    </source>
</evidence>
<evidence type="ECO:0000256" key="16">
    <source>
        <dbReference type="ARBA" id="ARBA00035717"/>
    </source>
</evidence>
<feature type="domain" description="Helix-hairpin-helix DNA-binding motif class 1" evidence="22">
    <location>
        <begin position="51"/>
        <end position="70"/>
    </location>
</feature>
<dbReference type="PIRSF" id="PIRSF005047">
    <property type="entry name" value="UCP005047_YshC"/>
    <property type="match status" value="1"/>
</dbReference>
<evidence type="ECO:0000256" key="11">
    <source>
        <dbReference type="ARBA" id="ARBA00022763"/>
    </source>
</evidence>
<evidence type="ECO:0000256" key="13">
    <source>
        <dbReference type="ARBA" id="ARBA00022932"/>
    </source>
</evidence>
<keyword evidence="13" id="KW-0239">DNA-directed DNA polymerase</keyword>
<proteinExistence type="predicted"/>
<keyword evidence="8 25" id="KW-0808">Transferase</keyword>
<dbReference type="eggNOG" id="COG1796">
    <property type="taxonomic scope" value="Bacteria"/>
</dbReference>
<dbReference type="InterPro" id="IPR037160">
    <property type="entry name" value="DNA_Pol_thumb_sf"/>
</dbReference>
<dbReference type="PANTHER" id="PTHR36928:SF1">
    <property type="entry name" value="PHOSPHATASE YCDX-RELATED"/>
    <property type="match status" value="1"/>
</dbReference>
<dbReference type="GO" id="GO:0006281">
    <property type="term" value="P:DNA repair"/>
    <property type="evidence" value="ECO:0007669"/>
    <property type="project" value="UniProtKB-KW"/>
</dbReference>
<dbReference type="InterPro" id="IPR002008">
    <property type="entry name" value="DNA_pol_X_beta-like"/>
</dbReference>
<evidence type="ECO:0000256" key="9">
    <source>
        <dbReference type="ARBA" id="ARBA00022695"/>
    </source>
</evidence>
<dbReference type="EMBL" id="CP001145">
    <property type="protein sequence ID" value="ACI17061.1"/>
    <property type="molecule type" value="Genomic_DNA"/>
</dbReference>
<evidence type="ECO:0000256" key="12">
    <source>
        <dbReference type="ARBA" id="ARBA00022843"/>
    </source>
</evidence>
<dbReference type="Gene3D" id="3.30.210.10">
    <property type="entry name" value="DNA polymerase, thumb domain"/>
    <property type="match status" value="1"/>
</dbReference>
<keyword evidence="7" id="KW-0237">DNA synthesis</keyword>
<evidence type="ECO:0000256" key="10">
    <source>
        <dbReference type="ARBA" id="ARBA00022705"/>
    </source>
</evidence>
<dbReference type="InterPro" id="IPR022311">
    <property type="entry name" value="PolX-like"/>
</dbReference>
<keyword evidence="12" id="KW-0832">Ubl conjugation</keyword>
<dbReference type="SUPFAM" id="SSF89550">
    <property type="entry name" value="PHP domain-like"/>
    <property type="match status" value="1"/>
</dbReference>
<evidence type="ECO:0000256" key="5">
    <source>
        <dbReference type="ARBA" id="ARBA00020020"/>
    </source>
</evidence>
<dbReference type="HOGENOM" id="CLU_017729_1_0_9"/>
<keyword evidence="11" id="KW-0227">DNA damage</keyword>
<dbReference type="Proteomes" id="UP000001732">
    <property type="component" value="Chromosome"/>
</dbReference>
<evidence type="ECO:0000256" key="17">
    <source>
        <dbReference type="ARBA" id="ARBA00035726"/>
    </source>
</evidence>
<dbReference type="InterPro" id="IPR050243">
    <property type="entry name" value="PHP_phosphatase"/>
</dbReference>
<organism evidence="25 26">
    <name type="scientific">Coprothermobacter proteolyticus (strain ATCC 35245 / DSM 5265 / OCM 4 / BT)</name>
    <dbReference type="NCBI Taxonomy" id="309798"/>
    <lineage>
        <taxon>Bacteria</taxon>
        <taxon>Pseudomonadati</taxon>
        <taxon>Coprothermobacterota</taxon>
        <taxon>Coprothermobacteria</taxon>
        <taxon>Coprothermobacterales</taxon>
        <taxon>Coprothermobacteraceae</taxon>
        <taxon>Coprothermobacter</taxon>
    </lineage>
</organism>
<dbReference type="GO" id="GO:0003887">
    <property type="term" value="F:DNA-directed DNA polymerase activity"/>
    <property type="evidence" value="ECO:0007669"/>
    <property type="project" value="UniProtKB-KW"/>
</dbReference>
<feature type="domain" description="Polymerase/histidinol phosphatase N-terminal" evidence="23">
    <location>
        <begin position="338"/>
        <end position="416"/>
    </location>
</feature>
<keyword evidence="6" id="KW-0488">Methylation</keyword>
<dbReference type="Gene3D" id="3.30.460.10">
    <property type="entry name" value="Beta Polymerase, domain 2"/>
    <property type="match status" value="1"/>
</dbReference>
<dbReference type="InterPro" id="IPR004013">
    <property type="entry name" value="PHP_dom"/>
</dbReference>
<evidence type="ECO:0000256" key="15">
    <source>
        <dbReference type="ARBA" id="ARBA00023204"/>
    </source>
</evidence>
<dbReference type="GO" id="GO:0140078">
    <property type="term" value="F:class I DNA-(apurinic or apyrimidinic site) endonuclease activity"/>
    <property type="evidence" value="ECO:0007669"/>
    <property type="project" value="UniProtKB-EC"/>
</dbReference>
<dbReference type="InterPro" id="IPR047967">
    <property type="entry name" value="PolX_PHP"/>
</dbReference>
<dbReference type="GO" id="GO:0005829">
    <property type="term" value="C:cytosol"/>
    <property type="evidence" value="ECO:0007669"/>
    <property type="project" value="TreeGrafter"/>
</dbReference>
<dbReference type="GO" id="GO:0042578">
    <property type="term" value="F:phosphoric ester hydrolase activity"/>
    <property type="evidence" value="ECO:0007669"/>
    <property type="project" value="TreeGrafter"/>
</dbReference>
<dbReference type="CDD" id="cd07436">
    <property type="entry name" value="PHP_PolX"/>
    <property type="match status" value="1"/>
</dbReference>
<comment type="subcellular location">
    <subcellularLocation>
        <location evidence="2">Cytoplasm</location>
    </subcellularLocation>
</comment>
<comment type="catalytic activity">
    <reaction evidence="18">
        <text>2'-deoxyribonucleotide-(2'-deoxyribose 5'-phosphate)-2'-deoxyribonucleotide-DNA = a 3'-end 2'-deoxyribonucleotide-(2,3-dehydro-2,3-deoxyribose 5'-phosphate)-DNA + a 5'-end 5'-phospho-2'-deoxyribonucleoside-DNA + H(+)</text>
        <dbReference type="Rhea" id="RHEA:66592"/>
        <dbReference type="Rhea" id="RHEA-COMP:13180"/>
        <dbReference type="Rhea" id="RHEA-COMP:16897"/>
        <dbReference type="Rhea" id="RHEA-COMP:17067"/>
        <dbReference type="ChEBI" id="CHEBI:15378"/>
        <dbReference type="ChEBI" id="CHEBI:136412"/>
        <dbReference type="ChEBI" id="CHEBI:157695"/>
        <dbReference type="ChEBI" id="CHEBI:167181"/>
        <dbReference type="EC" id="4.2.99.18"/>
    </reaction>
</comment>
<comment type="function">
    <text evidence="20">Repair polymerase that plays a key role in base-excision repair. During this process, the damaged base is excised by specific DNA glycosylases, the DNA backbone is nicked at the abasic site by an apurinic/apyrimidic (AP) endonuclease, and POLB removes 5'-deoxyribose-phosphate from the preincised AP site acting as a 5'-deoxyribose-phosphate lyase (5'-dRP lyase); through its DNA polymerase activity, it adds one nucleotide to the 3' end of the arising single-nucleotide gap. Conducts 'gap-filling' DNA synthesis in a stepwise distributive fashion rather than in a processive fashion as for other DNA polymerases. It is also able to cleave sugar-phosphate bonds 3' to an intact AP site, acting as an AP lyase.</text>
</comment>
<dbReference type="eggNOG" id="COG1387">
    <property type="taxonomic scope" value="Bacteria"/>
</dbReference>
<dbReference type="Pfam" id="PF14791">
    <property type="entry name" value="DNA_pol_B_thumb"/>
    <property type="match status" value="1"/>
</dbReference>
<dbReference type="CDD" id="cd00141">
    <property type="entry name" value="NT_POLXc"/>
    <property type="match status" value="1"/>
</dbReference>
<dbReference type="SUPFAM" id="SSF47802">
    <property type="entry name" value="DNA polymerase beta, N-terminal domain-like"/>
    <property type="match status" value="1"/>
</dbReference>
<dbReference type="RefSeq" id="WP_012543713.1">
    <property type="nucleotide sequence ID" value="NC_011295.1"/>
</dbReference>
<keyword evidence="15" id="KW-0234">DNA repair</keyword>
<reference evidence="25 26" key="2">
    <citation type="journal article" date="2014" name="Genome Announc.">
        <title>Complete Genome Sequence of Coprothermobacter proteolyticus DSM 5265.</title>
        <authorList>
            <person name="Alexiev A."/>
            <person name="Coil D.A."/>
            <person name="Badger J.H."/>
            <person name="Enticknap J."/>
            <person name="Ward N."/>
            <person name="Robb F.T."/>
            <person name="Eisen J.A."/>
        </authorList>
    </citation>
    <scope>NUCLEOTIDE SEQUENCE [LARGE SCALE GENOMIC DNA]</scope>
    <source>
        <strain evidence="26">ATCC 35245 / DSM 5265 / OCM 4 / BT</strain>
    </source>
</reference>
<name>B5Y7Q6_COPPD</name>
<evidence type="ECO:0000256" key="18">
    <source>
        <dbReference type="ARBA" id="ARBA00044632"/>
    </source>
</evidence>
<sequence length="571" mass="63456">MTNQEVANLLRQIAKILEIKGDSTFRIRAYEEAATRVENLAEPIEDIWKRGELTNVPGIGESIAAKIEEYLKTGKSSYLEEISKDIPKGLFEMMEVPGIGPRLAWRLYTEAGIQSIEELERALVEHKLQGLRGFGAKMEKKLLDGIQMYRQLSGRIPLYLALPIVHNVITYLKGHAKFVDIAPAGSLRRGRADIGDCDVLVATDDPIPVMEAFVKMPGVAQVLAKGDTKASVFTGGLQVDLRAVPVESWGAALQYFTGSKAHNIKLRELAIKKGYKLNEYGLFKMDTDEKVAGRTEEEIYNALGLPWIPPTMREDRGEIELAMTGKLPRLVEMKDIKGDLHVHSTFSDGTDTVETMARKAKEMGYEWLVISDHATGLGVVGGLKPEDLPDYIAAIKEAEKKVGIRIFVGLEGNIKADGTFLFTDDRVEVLIAAIHTALNQEKEKILDRYEKTFKEAKPHIVAHPTGRILGRRGGLNVTSSEVLQLCNKYDVVPELNCTPMRLDIDDVGVLTAVTQYHMPVALGTDSHDAEELVNMELGVIQAQRGWADPDHVINTWSAEKVEEWLRSGHKQ</sequence>
<dbReference type="GO" id="GO:0003677">
    <property type="term" value="F:DNA binding"/>
    <property type="evidence" value="ECO:0007669"/>
    <property type="project" value="InterPro"/>
</dbReference>